<dbReference type="Proteomes" id="UP000886520">
    <property type="component" value="Chromosome 2"/>
</dbReference>
<evidence type="ECO:0000313" key="3">
    <source>
        <dbReference type="Proteomes" id="UP000886520"/>
    </source>
</evidence>
<feature type="transmembrane region" description="Helical" evidence="1">
    <location>
        <begin position="128"/>
        <end position="151"/>
    </location>
</feature>
<dbReference type="GO" id="GO:0009704">
    <property type="term" value="P:de-etiolation"/>
    <property type="evidence" value="ECO:0007669"/>
    <property type="project" value="InterPro"/>
</dbReference>
<dbReference type="GO" id="GO:0090333">
    <property type="term" value="P:regulation of stomatal closure"/>
    <property type="evidence" value="ECO:0007669"/>
    <property type="project" value="InterPro"/>
</dbReference>
<dbReference type="AlphaFoldDB" id="A0A9D4ZR41"/>
<name>A0A9D4ZR41_ADICA</name>
<evidence type="ECO:0008006" key="4">
    <source>
        <dbReference type="Google" id="ProtNLM"/>
    </source>
</evidence>
<dbReference type="EMBL" id="JABFUD020000003">
    <property type="protein sequence ID" value="KAI5082135.1"/>
    <property type="molecule type" value="Genomic_DNA"/>
</dbReference>
<gene>
    <name evidence="2" type="ORF">GOP47_0001878</name>
</gene>
<dbReference type="GO" id="GO:0071277">
    <property type="term" value="P:cellular response to calcium ion"/>
    <property type="evidence" value="ECO:0007669"/>
    <property type="project" value="InterPro"/>
</dbReference>
<proteinExistence type="predicted"/>
<keyword evidence="1" id="KW-0812">Transmembrane</keyword>
<organism evidence="2 3">
    <name type="scientific">Adiantum capillus-veneris</name>
    <name type="common">Maidenhair fern</name>
    <dbReference type="NCBI Taxonomy" id="13818"/>
    <lineage>
        <taxon>Eukaryota</taxon>
        <taxon>Viridiplantae</taxon>
        <taxon>Streptophyta</taxon>
        <taxon>Embryophyta</taxon>
        <taxon>Tracheophyta</taxon>
        <taxon>Polypodiopsida</taxon>
        <taxon>Polypodiidae</taxon>
        <taxon>Polypodiales</taxon>
        <taxon>Pteridineae</taxon>
        <taxon>Pteridaceae</taxon>
        <taxon>Vittarioideae</taxon>
        <taxon>Adiantum</taxon>
    </lineage>
</organism>
<reference evidence="2" key="1">
    <citation type="submission" date="2021-01" db="EMBL/GenBank/DDBJ databases">
        <title>Adiantum capillus-veneris genome.</title>
        <authorList>
            <person name="Fang Y."/>
            <person name="Liao Q."/>
        </authorList>
    </citation>
    <scope>NUCLEOTIDE SEQUENCE</scope>
    <source>
        <strain evidence="2">H3</strain>
        <tissue evidence="2">Leaf</tissue>
    </source>
</reference>
<evidence type="ECO:0000256" key="1">
    <source>
        <dbReference type="SAM" id="Phobius"/>
    </source>
</evidence>
<comment type="caution">
    <text evidence="2">The sequence shown here is derived from an EMBL/GenBank/DDBJ whole genome shotgun (WGS) entry which is preliminary data.</text>
</comment>
<keyword evidence="3" id="KW-1185">Reference proteome</keyword>
<sequence length="311" mass="34767">MYIFYTNDLPFKYLSNSGYSSCIFACSEGREKLGRTGCSLFSAIEVALVPFLNSIVRLVVQLSKGVAGGLILPTEKFLQSLGFDTKPVVEALKIIFLAVKQASEQICEALEPLLSNVSQTRLTTDHLYLIRAVVLIGMSYFLVLFIIQMLVRVVRGYKGELSSLEALDMVLKRGHLLIDVRTEKEKFKAGIPSLPENAMKNILFVPIEDLSYKFKGKLRDYRKAEAEVAPIKISYLRRINKSSKLVILDRYGDVAKLVARKRLGSESTSPTTGLAQMFSPTRLISEGAKRIFPSARDIDVAPQMRKLSDDE</sequence>
<dbReference type="InterPro" id="IPR044690">
    <property type="entry name" value="CAS_plant"/>
</dbReference>
<evidence type="ECO:0000313" key="2">
    <source>
        <dbReference type="EMBL" id="KAI5082135.1"/>
    </source>
</evidence>
<accession>A0A9D4ZR41</accession>
<dbReference type="Gene3D" id="3.40.250.10">
    <property type="entry name" value="Rhodanese-like domain"/>
    <property type="match status" value="1"/>
</dbReference>
<keyword evidence="1" id="KW-0472">Membrane</keyword>
<protein>
    <recommendedName>
        <fullName evidence="4">Rhodanese domain-containing protein</fullName>
    </recommendedName>
</protein>
<dbReference type="PANTHER" id="PTHR34209:SF1">
    <property type="entry name" value="CALCIUM SENSING RECEPTOR, CHLOROPLASTIC"/>
    <property type="match status" value="1"/>
</dbReference>
<dbReference type="OrthoDB" id="2015023at2759"/>
<dbReference type="InterPro" id="IPR036873">
    <property type="entry name" value="Rhodanese-like_dom_sf"/>
</dbReference>
<dbReference type="PANTHER" id="PTHR34209">
    <property type="entry name" value="RHODANESE/CELL CYCLE CONTROL PHOSPHATASE SUPERFAMILY PROTEIN"/>
    <property type="match status" value="1"/>
</dbReference>
<keyword evidence="1" id="KW-1133">Transmembrane helix</keyword>